<evidence type="ECO:0000256" key="1">
    <source>
        <dbReference type="SAM" id="MobiDB-lite"/>
    </source>
</evidence>
<organism evidence="3 4">
    <name type="scientific">Euplotes crassus</name>
    <dbReference type="NCBI Taxonomy" id="5936"/>
    <lineage>
        <taxon>Eukaryota</taxon>
        <taxon>Sar</taxon>
        <taxon>Alveolata</taxon>
        <taxon>Ciliophora</taxon>
        <taxon>Intramacronucleata</taxon>
        <taxon>Spirotrichea</taxon>
        <taxon>Hypotrichia</taxon>
        <taxon>Euplotida</taxon>
        <taxon>Euplotidae</taxon>
        <taxon>Moneuplotes</taxon>
    </lineage>
</organism>
<comment type="caution">
    <text evidence="3">The sequence shown here is derived from an EMBL/GenBank/DDBJ whole genome shotgun (WGS) entry which is preliminary data.</text>
</comment>
<feature type="region of interest" description="Disordered" evidence="1">
    <location>
        <begin position="935"/>
        <end position="981"/>
    </location>
</feature>
<feature type="compositionally biased region" description="Polar residues" evidence="1">
    <location>
        <begin position="959"/>
        <end position="968"/>
    </location>
</feature>
<name>A0AAD2D4Z3_EUPCR</name>
<keyword evidence="2" id="KW-1133">Transmembrane helix</keyword>
<feature type="transmembrane region" description="Helical" evidence="2">
    <location>
        <begin position="896"/>
        <end position="922"/>
    </location>
</feature>
<evidence type="ECO:0000313" key="3">
    <source>
        <dbReference type="EMBL" id="CAI2380617.1"/>
    </source>
</evidence>
<feature type="transmembrane region" description="Helical" evidence="2">
    <location>
        <begin position="757"/>
        <end position="782"/>
    </location>
</feature>
<sequence length="998" mass="110864">MVVAANVCQNDAQNAGSPLSGSLGMAGTNNVYFLDILEDQDSELLYFIGYFGSSPYDTIIYKSDPALAKVKVMTYYIYCNFHTLAMSSSNDFIYIQDQRTGKILEIRTSDLVISRELEVSSASVDLNTNMEVDKGFYFSFIISSIMHTCRWDMSSTNLDCFTFGANSPPSLAPISADLLFFGSIDTAADQYYLVSYNFSSSSQVWKKSIACPTSGCVSKYSASLLSTDESWIYTMVLYDGNFIFHKLSTADGSPQNSGLIWNDSGYLYSYSIKEFSDFIAINIFSTSLSIPTRLIMVTSSTTEILKEYKAIDSSDYAVGRLLYQGEELMYHSGRIETNYAFFFSRTPTNNIEQISELQEDTPLFSSITTNYQASATASNPSITTSTKTLNIVTSPAITTTDITSSTNPSFAKYVALWNSDLVQSVQSNSSVQLSFTWACAQSSNNTAITFSLNQTGTNVIPDWVNLDASSLQLNLTTTPRLTVATVYYFSLKIAFNSEVHYKNFQITVEECTIGHCDLCQLGSPSICQTCTDGYQSSNGGTSCSIMASSTEATTPTETTTQTEETAITGATETTTALIGCSVVAASASSMLSLSSINSVFSLMNGMQLILLLPMVPDFLSPVVEAYLNGVSFAMFSFDFINIKDLWFISDISSSLSYPQTDNYLNDLGLRSKSSIANNLSLLLIVVLFGFVHLGIYIMVKCTKNSKHRKCKSFIDKLFKFFTFNIYIRLFIQAFLFLCLSIFSEFSALNFNSTVAEISFGLCAVLTICSIVLLLLCFHMYYISCSQVGRDKYWQCSEYFNGVKANKYSKLYSSVYLTTRVLLVLFLILGKSFSAIYKAAFFCFLNFSYGVYLLTSRPFENPQDSIIECINQTLFSFLTVPLLWLNTEESWTSSYETFYTTLFVSASIISSIVCFIFLIKLIITFWRKRKAAQPLQKTSPKEAASPPRAPQDEELETPSPLATSKSPFTKPQMHKLPIPPSKAIQVLPSKNLTLEELKS</sequence>
<dbReference type="Proteomes" id="UP001295684">
    <property type="component" value="Unassembled WGS sequence"/>
</dbReference>
<proteinExistence type="predicted"/>
<keyword evidence="2" id="KW-0812">Transmembrane</keyword>
<gene>
    <name evidence="3" type="ORF">ECRASSUSDP1_LOCUS22053</name>
</gene>
<evidence type="ECO:0000313" key="4">
    <source>
        <dbReference type="Proteomes" id="UP001295684"/>
    </source>
</evidence>
<dbReference type="AlphaFoldDB" id="A0AAD2D4Z3"/>
<keyword evidence="4" id="KW-1185">Reference proteome</keyword>
<keyword evidence="2" id="KW-0472">Membrane</keyword>
<evidence type="ECO:0000256" key="2">
    <source>
        <dbReference type="SAM" id="Phobius"/>
    </source>
</evidence>
<feature type="transmembrane region" description="Helical" evidence="2">
    <location>
        <begin position="720"/>
        <end position="742"/>
    </location>
</feature>
<accession>A0AAD2D4Z3</accession>
<dbReference type="EMBL" id="CAMPGE010022581">
    <property type="protein sequence ID" value="CAI2380617.1"/>
    <property type="molecule type" value="Genomic_DNA"/>
</dbReference>
<feature type="transmembrane region" description="Helical" evidence="2">
    <location>
        <begin position="679"/>
        <end position="699"/>
    </location>
</feature>
<reference evidence="3" key="1">
    <citation type="submission" date="2023-07" db="EMBL/GenBank/DDBJ databases">
        <authorList>
            <consortium name="AG Swart"/>
            <person name="Singh M."/>
            <person name="Singh A."/>
            <person name="Seah K."/>
            <person name="Emmerich C."/>
        </authorList>
    </citation>
    <scope>NUCLEOTIDE SEQUENCE</scope>
    <source>
        <strain evidence="3">DP1</strain>
    </source>
</reference>
<protein>
    <submittedName>
        <fullName evidence="3">Uncharacterized protein</fullName>
    </submittedName>
</protein>